<accession>Q16CK4</accession>
<protein>
    <submittedName>
        <fullName evidence="1">Uncharacterized protein</fullName>
    </submittedName>
</protein>
<dbReference type="EMBL" id="CP000362">
    <property type="protein sequence ID" value="ABG30289.1"/>
    <property type="molecule type" value="Genomic_DNA"/>
</dbReference>
<dbReference type="AlphaFoldDB" id="Q16CK4"/>
<proteinExistence type="predicted"/>
<evidence type="ECO:0000313" key="1">
    <source>
        <dbReference type="EMBL" id="ABG30289.1"/>
    </source>
</evidence>
<gene>
    <name evidence="1" type="ordered locus">RD1_0587</name>
</gene>
<organism evidence="1 2">
    <name type="scientific">Roseobacter denitrificans (strain ATCC 33942 / OCh 114)</name>
    <name type="common">Erythrobacter sp. (strain OCh 114)</name>
    <name type="synonym">Roseobacter denitrificans</name>
    <dbReference type="NCBI Taxonomy" id="375451"/>
    <lineage>
        <taxon>Bacteria</taxon>
        <taxon>Pseudomonadati</taxon>
        <taxon>Pseudomonadota</taxon>
        <taxon>Alphaproteobacteria</taxon>
        <taxon>Rhodobacterales</taxon>
        <taxon>Roseobacteraceae</taxon>
        <taxon>Roseobacter</taxon>
    </lineage>
</organism>
<dbReference type="KEGG" id="rde:RD1_0587"/>
<name>Q16CK4_ROSDO</name>
<dbReference type="HOGENOM" id="CLU_3391114_0_0_5"/>
<dbReference type="STRING" id="375451.RD1_0587"/>
<sequence>MVHLIWHAHNTVSIRHSGEMSNNDFDMCMNVT</sequence>
<evidence type="ECO:0000313" key="2">
    <source>
        <dbReference type="Proteomes" id="UP000007029"/>
    </source>
</evidence>
<dbReference type="Proteomes" id="UP000007029">
    <property type="component" value="Chromosome"/>
</dbReference>
<keyword evidence="2" id="KW-1185">Reference proteome</keyword>
<reference evidence="1 2" key="1">
    <citation type="journal article" date="2007" name="J. Bacteriol.">
        <title>The complete genome sequence of Roseobacter denitrificans reveals a mixotrophic rather than photosynthetic metabolism.</title>
        <authorList>
            <person name="Swingley W.D."/>
            <person name="Sadekar S."/>
            <person name="Mastrian S.D."/>
            <person name="Matthies H.J."/>
            <person name="Hao J."/>
            <person name="Ramos H."/>
            <person name="Acharya C.R."/>
            <person name="Conrad A.L."/>
            <person name="Taylor H.L."/>
            <person name="Dejesa L.C."/>
            <person name="Shah M.K."/>
            <person name="O'huallachain M.E."/>
            <person name="Lince M.T."/>
            <person name="Blankenship R.E."/>
            <person name="Beatty J.T."/>
            <person name="Touchman J.W."/>
        </authorList>
    </citation>
    <scope>NUCLEOTIDE SEQUENCE [LARGE SCALE GENOMIC DNA]</scope>
    <source>
        <strain evidence="2">ATCC 33942 / OCh 114</strain>
    </source>
</reference>